<dbReference type="Proteomes" id="UP000037510">
    <property type="component" value="Unassembled WGS sequence"/>
</dbReference>
<accession>A0A0L7LHG6</accession>
<evidence type="ECO:0000313" key="1">
    <source>
        <dbReference type="EMBL" id="KOB75008.1"/>
    </source>
</evidence>
<dbReference type="AlphaFoldDB" id="A0A0L7LHG6"/>
<organism evidence="1 2">
    <name type="scientific">Operophtera brumata</name>
    <name type="common">Winter moth</name>
    <name type="synonym">Phalaena brumata</name>
    <dbReference type="NCBI Taxonomy" id="104452"/>
    <lineage>
        <taxon>Eukaryota</taxon>
        <taxon>Metazoa</taxon>
        <taxon>Ecdysozoa</taxon>
        <taxon>Arthropoda</taxon>
        <taxon>Hexapoda</taxon>
        <taxon>Insecta</taxon>
        <taxon>Pterygota</taxon>
        <taxon>Neoptera</taxon>
        <taxon>Endopterygota</taxon>
        <taxon>Lepidoptera</taxon>
        <taxon>Glossata</taxon>
        <taxon>Ditrysia</taxon>
        <taxon>Geometroidea</taxon>
        <taxon>Geometridae</taxon>
        <taxon>Larentiinae</taxon>
        <taxon>Operophtera</taxon>
    </lineage>
</organism>
<protein>
    <submittedName>
        <fullName evidence="1">Uncharacterized protein</fullName>
    </submittedName>
</protein>
<sequence length="384" mass="44593">MQSMLREETNITNYKNQQTEAFNAIPQVESSNKDAISQQTELINTIGIHTIPQQIESTNTIEIDATSQEIHNDASLLKTACTNKNKSMRSNLKCYERMPPSDEEENLLATRHDLFENSDDSVKDKNYEPNSSDADSDCLNTQFASNQILSGVHHHQHVQHQVQAKYSLLMLRTSLSIYLPKLIFVGAEVLPHESNIIDTEKGFTKAGVPRKRRRFEEPLSERVKQKKERDIEKLSLKPPCGDTCRKKCSTKFTAEIRTDIHRRFVKPKEVKVRTAGKGNEKRQTTYKYYFNNNIERIEVCKKFYLTTLGYNPTNDRHLHLALKNPVDEQQDKRGKYERNEECEVCALHKQHIDNNGCEQGPKSCETCIYYQTHKKRYETTREEY</sequence>
<comment type="caution">
    <text evidence="1">The sequence shown here is derived from an EMBL/GenBank/DDBJ whole genome shotgun (WGS) entry which is preliminary data.</text>
</comment>
<gene>
    <name evidence="1" type="ORF">OBRU01_08238</name>
</gene>
<feature type="non-terminal residue" evidence="1">
    <location>
        <position position="384"/>
    </location>
</feature>
<dbReference type="EMBL" id="JTDY01001052">
    <property type="protein sequence ID" value="KOB75008.1"/>
    <property type="molecule type" value="Genomic_DNA"/>
</dbReference>
<name>A0A0L7LHG6_OPEBR</name>
<keyword evidence="2" id="KW-1185">Reference proteome</keyword>
<reference evidence="1 2" key="1">
    <citation type="journal article" date="2015" name="Genome Biol. Evol.">
        <title>The genome of winter moth (Operophtera brumata) provides a genomic perspective on sexual dimorphism and phenology.</title>
        <authorList>
            <person name="Derks M.F."/>
            <person name="Smit S."/>
            <person name="Salis L."/>
            <person name="Schijlen E."/>
            <person name="Bossers A."/>
            <person name="Mateman C."/>
            <person name="Pijl A.S."/>
            <person name="de Ridder D."/>
            <person name="Groenen M.A."/>
            <person name="Visser M.E."/>
            <person name="Megens H.J."/>
        </authorList>
    </citation>
    <scope>NUCLEOTIDE SEQUENCE [LARGE SCALE GENOMIC DNA]</scope>
    <source>
        <strain evidence="1">WM2013NL</strain>
        <tissue evidence="1">Head and thorax</tissue>
    </source>
</reference>
<evidence type="ECO:0000313" key="2">
    <source>
        <dbReference type="Proteomes" id="UP000037510"/>
    </source>
</evidence>
<proteinExistence type="predicted"/>